<proteinExistence type="predicted"/>
<dbReference type="InterPro" id="IPR046494">
    <property type="entry name" value="DUF6587"/>
</dbReference>
<evidence type="ECO:0000313" key="2">
    <source>
        <dbReference type="Proteomes" id="UP000274350"/>
    </source>
</evidence>
<sequence length="88" mass="9838">MQTFITTALVALAVGYLTLRWLPVKLRMDLQAWLAKNYPSLSAFLPKRLSGADKSCSSSCSTCGSCKEIPPKQIKVDKIRPIKFVRHL</sequence>
<reference evidence="1 2" key="1">
    <citation type="journal article" date="2019" name="Int. J. Syst. Evol. Microbiol.">
        <title>Undibacterium piscinae sp. nov., isolated from Korean shiner intestine.</title>
        <authorList>
            <person name="Lee S.Y."/>
            <person name="Kang W."/>
            <person name="Kim P.S."/>
            <person name="Kim H.S."/>
            <person name="Sung H."/>
            <person name="Shin N.R."/>
            <person name="Whon T.W."/>
            <person name="Yun J.H."/>
            <person name="Lee J.Y."/>
            <person name="Lee J.Y."/>
            <person name="Jung M.J."/>
            <person name="Jeong Y.S."/>
            <person name="Tak E.J."/>
            <person name="Han J.E."/>
            <person name="Hyun D.W."/>
            <person name="Kang M.S."/>
            <person name="Lee K.E."/>
            <person name="Lee B.H."/>
            <person name="Bae J.W."/>
        </authorList>
    </citation>
    <scope>NUCLEOTIDE SEQUENCE [LARGE SCALE GENOMIC DNA]</scope>
    <source>
        <strain evidence="1 2">S11R28</strain>
    </source>
</reference>
<keyword evidence="2" id="KW-1185">Reference proteome</keyword>
<evidence type="ECO:0000313" key="1">
    <source>
        <dbReference type="EMBL" id="QJQ05028.1"/>
    </source>
</evidence>
<organism evidence="1 2">
    <name type="scientific">Undibacterium piscinae</name>
    <dbReference type="NCBI Taxonomy" id="2495591"/>
    <lineage>
        <taxon>Bacteria</taxon>
        <taxon>Pseudomonadati</taxon>
        <taxon>Pseudomonadota</taxon>
        <taxon>Betaproteobacteria</taxon>
        <taxon>Burkholderiales</taxon>
        <taxon>Oxalobacteraceae</taxon>
        <taxon>Undibacterium</taxon>
    </lineage>
</organism>
<name>A0A6M4A268_9BURK</name>
<dbReference type="EMBL" id="CP051152">
    <property type="protein sequence ID" value="QJQ05028.1"/>
    <property type="molecule type" value="Genomic_DNA"/>
</dbReference>
<dbReference type="AlphaFoldDB" id="A0A6M4A268"/>
<dbReference type="KEGG" id="upi:EJG51_003185"/>
<protein>
    <submittedName>
        <fullName evidence="1">Uncharacterized protein</fullName>
    </submittedName>
</protein>
<gene>
    <name evidence="1" type="ORF">EJG51_003185</name>
</gene>
<dbReference type="Proteomes" id="UP000274350">
    <property type="component" value="Chromosome"/>
</dbReference>
<accession>A0A6M4A268</accession>
<dbReference type="Pfam" id="PF20228">
    <property type="entry name" value="DUF6587"/>
    <property type="match status" value="1"/>
</dbReference>